<accession>A0AA44DE23</accession>
<name>A0AA44DE23_STRE0</name>
<sequence length="97" mass="10664">MTDESKRSLSELREGESVRATITSHQPWGLTAVINGYEPVGASLDMIRRGGESGVQRLVQEQPLVGATISLVVGEVRAWHREPWIWVDLTAPTNPEG</sequence>
<organism evidence="2 3">
    <name type="scientific">Streptomyces somaliensis (strain ATCC 33201 / DSM 40738 / JCM 12659 / KCTC 9044 / NCTC 11332 / NRRL B-12077 / IP 733)</name>
    <dbReference type="NCBI Taxonomy" id="1134445"/>
    <lineage>
        <taxon>Bacteria</taxon>
        <taxon>Bacillati</taxon>
        <taxon>Actinomycetota</taxon>
        <taxon>Actinomycetes</taxon>
        <taxon>Kitasatosporales</taxon>
        <taxon>Streptomycetaceae</taxon>
        <taxon>Streptomyces</taxon>
    </lineage>
</organism>
<comment type="caution">
    <text evidence="2">The sequence shown here is derived from an EMBL/GenBank/DDBJ whole genome shotgun (WGS) entry which is preliminary data.</text>
</comment>
<evidence type="ECO:0000256" key="1">
    <source>
        <dbReference type="SAM" id="MobiDB-lite"/>
    </source>
</evidence>
<evidence type="ECO:0000313" key="2">
    <source>
        <dbReference type="EMBL" id="NKY14700.1"/>
    </source>
</evidence>
<reference evidence="2 3" key="1">
    <citation type="submission" date="2020-04" db="EMBL/GenBank/DDBJ databases">
        <title>MicrobeNet Type strains.</title>
        <authorList>
            <person name="Nicholson A.C."/>
        </authorList>
    </citation>
    <scope>NUCLEOTIDE SEQUENCE [LARGE SCALE GENOMIC DNA]</scope>
    <source>
        <strain evidence="2 3">DSM 40738</strain>
    </source>
</reference>
<feature type="region of interest" description="Disordered" evidence="1">
    <location>
        <begin position="1"/>
        <end position="20"/>
    </location>
</feature>
<dbReference type="Proteomes" id="UP000570003">
    <property type="component" value="Unassembled WGS sequence"/>
</dbReference>
<proteinExistence type="predicted"/>
<gene>
    <name evidence="2" type="ORF">HGA06_11170</name>
</gene>
<dbReference type="AlphaFoldDB" id="A0AA44DE23"/>
<evidence type="ECO:0000313" key="3">
    <source>
        <dbReference type="Proteomes" id="UP000570003"/>
    </source>
</evidence>
<feature type="compositionally biased region" description="Basic and acidic residues" evidence="1">
    <location>
        <begin position="1"/>
        <end position="17"/>
    </location>
</feature>
<keyword evidence="3" id="KW-1185">Reference proteome</keyword>
<dbReference type="EMBL" id="JAAXOU010000099">
    <property type="protein sequence ID" value="NKY14700.1"/>
    <property type="molecule type" value="Genomic_DNA"/>
</dbReference>
<protein>
    <submittedName>
        <fullName evidence="2">Uncharacterized protein</fullName>
    </submittedName>
</protein>